<dbReference type="VEuPathDB" id="FungiDB:LEMA_P032020.1"/>
<dbReference type="EMBL" id="FP929127">
    <property type="protein sequence ID" value="CBX96050.1"/>
    <property type="molecule type" value="Genomic_DNA"/>
</dbReference>
<dbReference type="InParanoid" id="E4ZWS4"/>
<name>E4ZWS4_LEPMJ</name>
<organism evidence="2">
    <name type="scientific">Leptosphaeria maculans (strain JN3 / isolate v23.1.3 / race Av1-4-5-6-7-8)</name>
    <name type="common">Blackleg fungus</name>
    <name type="synonym">Phoma lingam</name>
    <dbReference type="NCBI Taxonomy" id="985895"/>
    <lineage>
        <taxon>Eukaryota</taxon>
        <taxon>Fungi</taxon>
        <taxon>Dikarya</taxon>
        <taxon>Ascomycota</taxon>
        <taxon>Pezizomycotina</taxon>
        <taxon>Dothideomycetes</taxon>
        <taxon>Pleosporomycetidae</taxon>
        <taxon>Pleosporales</taxon>
        <taxon>Pleosporineae</taxon>
        <taxon>Leptosphaeriaceae</taxon>
        <taxon>Plenodomus</taxon>
        <taxon>Plenodomus lingam/Leptosphaeria maculans species complex</taxon>
    </lineage>
</organism>
<accession>E4ZWS4</accession>
<evidence type="ECO:0000313" key="1">
    <source>
        <dbReference type="EMBL" id="CBX96050.1"/>
    </source>
</evidence>
<keyword evidence="2" id="KW-1185">Reference proteome</keyword>
<dbReference type="HOGENOM" id="CLU_871745_0_0_1"/>
<proteinExistence type="predicted"/>
<dbReference type="AlphaFoldDB" id="E4ZWS4"/>
<dbReference type="Proteomes" id="UP000002668">
    <property type="component" value="Genome"/>
</dbReference>
<protein>
    <submittedName>
        <fullName evidence="1">Predicted protein</fullName>
    </submittedName>
</protein>
<gene>
    <name evidence="1" type="ORF">LEMA_P032020.1</name>
</gene>
<reference evidence="2" key="1">
    <citation type="journal article" date="2011" name="Nat. Commun.">
        <title>Effector diversification within compartments of the Leptosphaeria maculans genome affected by Repeat-Induced Point mutations.</title>
        <authorList>
            <person name="Rouxel T."/>
            <person name="Grandaubert J."/>
            <person name="Hane J.K."/>
            <person name="Hoede C."/>
            <person name="van de Wouw A.P."/>
            <person name="Couloux A."/>
            <person name="Dominguez V."/>
            <person name="Anthouard V."/>
            <person name="Bally P."/>
            <person name="Bourras S."/>
            <person name="Cozijnsen A.J."/>
            <person name="Ciuffetti L.M."/>
            <person name="Degrave A."/>
            <person name="Dilmaghani A."/>
            <person name="Duret L."/>
            <person name="Fudal I."/>
            <person name="Goodwin S.B."/>
            <person name="Gout L."/>
            <person name="Glaser N."/>
            <person name="Linglin J."/>
            <person name="Kema G.H.J."/>
            <person name="Lapalu N."/>
            <person name="Lawrence C.B."/>
            <person name="May K."/>
            <person name="Meyer M."/>
            <person name="Ollivier B."/>
            <person name="Poulain J."/>
            <person name="Schoch C.L."/>
            <person name="Simon A."/>
            <person name="Spatafora J.W."/>
            <person name="Stachowiak A."/>
            <person name="Turgeon B.G."/>
            <person name="Tyler B.M."/>
            <person name="Vincent D."/>
            <person name="Weissenbach J."/>
            <person name="Amselem J."/>
            <person name="Quesneville H."/>
            <person name="Oliver R.P."/>
            <person name="Wincker P."/>
            <person name="Balesdent M.-H."/>
            <person name="Howlett B.J."/>
        </authorList>
    </citation>
    <scope>NUCLEOTIDE SEQUENCE [LARGE SCALE GENOMIC DNA]</scope>
    <source>
        <strain evidence="2">JN3 / isolate v23.1.3 / race Av1-4-5-6-7-8</strain>
    </source>
</reference>
<sequence length="319" mass="35625">MIVPQCWEPGGTRHWALLWRRTGRELVGVYVRRYSIQDPRVVCVDLSVYATDIMIHPTVVVWMTHLGPGPTTVNAYTISAAFVNTRPIILKPTHRCWPVLALLDCAPPASQPSKASLVRGRHPTGWLLHHSSLPTALSQWTVTGFGILSLDSVLQVLQIQHPSRSISGRPIACASLQRERPLAIHGRLHPACMRSFSLHQQAASAGRWRLYGPSHASRTSSESRRARTLSFLRATTHIGRVGTCVVWAQPSVAVVMARSAHFQRSGGRFYEPYRWALQVPAEKRITSVDLSWQILPPSHISKSMDWTAPPTTEPPFIEK</sequence>
<evidence type="ECO:0000313" key="2">
    <source>
        <dbReference type="Proteomes" id="UP000002668"/>
    </source>
</evidence>